<organism evidence="3 4">
    <name type="scientific">Glycine soja</name>
    <name type="common">Wild soybean</name>
    <dbReference type="NCBI Taxonomy" id="3848"/>
    <lineage>
        <taxon>Eukaryota</taxon>
        <taxon>Viridiplantae</taxon>
        <taxon>Streptophyta</taxon>
        <taxon>Embryophyta</taxon>
        <taxon>Tracheophyta</taxon>
        <taxon>Spermatophyta</taxon>
        <taxon>Magnoliopsida</taxon>
        <taxon>eudicotyledons</taxon>
        <taxon>Gunneridae</taxon>
        <taxon>Pentapetalae</taxon>
        <taxon>rosids</taxon>
        <taxon>fabids</taxon>
        <taxon>Fabales</taxon>
        <taxon>Fabaceae</taxon>
        <taxon>Papilionoideae</taxon>
        <taxon>50 kb inversion clade</taxon>
        <taxon>NPAAA clade</taxon>
        <taxon>indigoferoid/millettioid clade</taxon>
        <taxon>Phaseoleae</taxon>
        <taxon>Glycine</taxon>
        <taxon>Glycine subgen. Soja</taxon>
    </lineage>
</organism>
<dbReference type="Pfam" id="PF10536">
    <property type="entry name" value="PMD"/>
    <property type="match status" value="1"/>
</dbReference>
<dbReference type="GO" id="GO:0010073">
    <property type="term" value="P:meristem maintenance"/>
    <property type="evidence" value="ECO:0007669"/>
    <property type="project" value="InterPro"/>
</dbReference>
<dbReference type="PANTHER" id="PTHR46033:SF67">
    <property type="entry name" value="AMINOTRANSFERASE-LIKE, PLANT MOBILE DOMAIN FAMILY PROTEIN"/>
    <property type="match status" value="1"/>
</dbReference>
<name>A0A445EYN7_GLYSO</name>
<dbReference type="EMBL" id="QZWG01000992">
    <property type="protein sequence ID" value="RZB41492.1"/>
    <property type="molecule type" value="Genomic_DNA"/>
</dbReference>
<feature type="domain" description="Aminotransferase-like plant mobile" evidence="2">
    <location>
        <begin position="100"/>
        <end position="439"/>
    </location>
</feature>
<dbReference type="InterPro" id="IPR019557">
    <property type="entry name" value="AminoTfrase-like_pln_mobile"/>
</dbReference>
<accession>A0A445EYN7</accession>
<protein>
    <recommendedName>
        <fullName evidence="2">Aminotransferase-like plant mobile domain-containing protein</fullName>
    </recommendedName>
</protein>
<evidence type="ECO:0000256" key="1">
    <source>
        <dbReference type="SAM" id="MobiDB-lite"/>
    </source>
</evidence>
<keyword evidence="4" id="KW-1185">Reference proteome</keyword>
<evidence type="ECO:0000313" key="3">
    <source>
        <dbReference type="EMBL" id="RZB41492.1"/>
    </source>
</evidence>
<feature type="compositionally biased region" description="Polar residues" evidence="1">
    <location>
        <begin position="460"/>
        <end position="471"/>
    </location>
</feature>
<feature type="region of interest" description="Disordered" evidence="1">
    <location>
        <begin position="450"/>
        <end position="487"/>
    </location>
</feature>
<sequence length="626" mass="70599">MDESLLSTMEVREDLMVSPIGDSEPALRSAYFLKPIAKSLDGPVSKVLSSSMTMSLPPVFEPKDWPLVIHFDWWRHTKKKWVEWVDALQLRYKSVWKKVGIFEAIMSTKCSIAKDQNLCFGIAEKWCAETNTLLFPWGEATITLEDVMVLGGYPVVGDPVFAPLQSHEMREAEKKLILAREQLWRRTKAKASLSAWMDAFVNSGSEVEHEAFLATWLSMIGFSSKGLVSTLVFPIAVHLARGNPIALGPAVLASIYKDLTLLKNSIVGMTKQLVLGDKLELEPRLINHEDPMMFRWHKVKALKIDNVRLALESAMEHFCWRPYVQYAGKFKVFYPENETLVLTDTDLDKEPTGLLVSFATCLRVSLLVGIQSTIKKYLPHRVAMQFGMDQDVPSCVPRFDGTKDFAWKNYCRPISDRSLYFPARLFEGDITTRYAKWWKQSLMGHQDFAKNIVRRKRSPRSPQVSKANKNGNVDDDSNARKRNSDVDAPSGFLLKRLKTVSSGNSAQDGTIANESIDAYVPTCKNLSNQSSSASTAEYENVKRISPLTKLLAKDTVEPLMGRLEEDFEDANGSKESRLSSERVSLSGTQGESYTFVSGINVMDLEQRINRLETVIKKLKIAKFGHC</sequence>
<reference evidence="3 4" key="1">
    <citation type="submission" date="2018-09" db="EMBL/GenBank/DDBJ databases">
        <title>A high-quality reference genome of wild soybean provides a powerful tool to mine soybean genomes.</title>
        <authorList>
            <person name="Xie M."/>
            <person name="Chung C.Y.L."/>
            <person name="Li M.-W."/>
            <person name="Wong F.-L."/>
            <person name="Chan T.-F."/>
            <person name="Lam H.-M."/>
        </authorList>
    </citation>
    <scope>NUCLEOTIDE SEQUENCE [LARGE SCALE GENOMIC DNA]</scope>
    <source>
        <strain evidence="4">cv. W05</strain>
        <tissue evidence="3">Hypocotyl of etiolated seedlings</tissue>
    </source>
</reference>
<dbReference type="Proteomes" id="UP000289340">
    <property type="component" value="Unassembled WGS sequence"/>
</dbReference>
<dbReference type="PANTHER" id="PTHR46033">
    <property type="entry name" value="PROTEIN MAIN-LIKE 2"/>
    <property type="match status" value="1"/>
</dbReference>
<dbReference type="AlphaFoldDB" id="A0A445EYN7"/>
<proteinExistence type="predicted"/>
<comment type="caution">
    <text evidence="3">The sequence shown here is derived from an EMBL/GenBank/DDBJ whole genome shotgun (WGS) entry which is preliminary data.</text>
</comment>
<evidence type="ECO:0000313" key="4">
    <source>
        <dbReference type="Proteomes" id="UP000289340"/>
    </source>
</evidence>
<dbReference type="InterPro" id="IPR044824">
    <property type="entry name" value="MAIN-like"/>
</dbReference>
<evidence type="ECO:0000259" key="2">
    <source>
        <dbReference type="Pfam" id="PF10536"/>
    </source>
</evidence>
<gene>
    <name evidence="3" type="ORF">D0Y65_055191</name>
</gene>